<dbReference type="AlphaFoldDB" id="A0A2T1HU45"/>
<evidence type="ECO:0000256" key="5">
    <source>
        <dbReference type="ARBA" id="ARBA00022989"/>
    </source>
</evidence>
<keyword evidence="5 7" id="KW-1133">Transmembrane helix</keyword>
<comment type="similarity">
    <text evidence="7">Belongs to the binding-protein-dependent transport system permease family.</text>
</comment>
<dbReference type="SUPFAM" id="SSF161098">
    <property type="entry name" value="MetI-like"/>
    <property type="match status" value="1"/>
</dbReference>
<feature type="transmembrane region" description="Helical" evidence="7">
    <location>
        <begin position="278"/>
        <end position="301"/>
    </location>
</feature>
<dbReference type="CDD" id="cd06261">
    <property type="entry name" value="TM_PBP2"/>
    <property type="match status" value="1"/>
</dbReference>
<dbReference type="InterPro" id="IPR000515">
    <property type="entry name" value="MetI-like"/>
</dbReference>
<accession>A0A2T1HU45</accession>
<dbReference type="PANTHER" id="PTHR30151">
    <property type="entry name" value="ALKANE SULFONATE ABC TRANSPORTER-RELATED, MEMBRANE SUBUNIT"/>
    <property type="match status" value="1"/>
</dbReference>
<evidence type="ECO:0000259" key="8">
    <source>
        <dbReference type="PROSITE" id="PS50928"/>
    </source>
</evidence>
<dbReference type="InterPro" id="IPR035906">
    <property type="entry name" value="MetI-like_sf"/>
</dbReference>
<dbReference type="PROSITE" id="PS50928">
    <property type="entry name" value="ABC_TM1"/>
    <property type="match status" value="1"/>
</dbReference>
<name>A0A2T1HU45_9HYPH</name>
<sequence>MADAATLPAMRARRGGASRFFAALWRGAVGPIVVVCAAIVALWYLGAVLMNADLQRSAFENAGRKSWTTAELVAGTLSQERPKLPAPHQVAQELWKTVVDTPATSKRSLVYHGGVTLSATLLGFLFGAGLGVGLAVLIVHVKSLERSLMPWIISSQTIPIIALAPMIVIILNQLDITGIVPKAAIAAYLSFFPVTVGMVKGLRSPDPLQLDLMRTYSASQAQTFWSLRLPACVPFLFASLRVGVAAALVGTVVAELTQSADGGFGARLLAGSYYGQTIQIWAAIFAAAACACALIAAVALADRIVARRMGYAR</sequence>
<evidence type="ECO:0000256" key="1">
    <source>
        <dbReference type="ARBA" id="ARBA00004651"/>
    </source>
</evidence>
<comment type="subcellular location">
    <subcellularLocation>
        <location evidence="1 7">Cell membrane</location>
        <topology evidence="1 7">Multi-pass membrane protein</topology>
    </subcellularLocation>
</comment>
<dbReference type="Pfam" id="PF00528">
    <property type="entry name" value="BPD_transp_1"/>
    <property type="match status" value="1"/>
</dbReference>
<dbReference type="Gene3D" id="1.10.3720.10">
    <property type="entry name" value="MetI-like"/>
    <property type="match status" value="1"/>
</dbReference>
<gene>
    <name evidence="9" type="ORF">SLNSH_10725</name>
</gene>
<dbReference type="RefSeq" id="WP_106337129.1">
    <property type="nucleotide sequence ID" value="NZ_PVZS01000010.1"/>
</dbReference>
<feature type="transmembrane region" description="Helical" evidence="7">
    <location>
        <begin position="223"/>
        <end position="249"/>
    </location>
</feature>
<dbReference type="GO" id="GO:0055085">
    <property type="term" value="P:transmembrane transport"/>
    <property type="evidence" value="ECO:0007669"/>
    <property type="project" value="InterPro"/>
</dbReference>
<evidence type="ECO:0000256" key="2">
    <source>
        <dbReference type="ARBA" id="ARBA00022448"/>
    </source>
</evidence>
<feature type="transmembrane region" description="Helical" evidence="7">
    <location>
        <begin position="115"/>
        <end position="139"/>
    </location>
</feature>
<protein>
    <submittedName>
        <fullName evidence="9">ABC transporter permease</fullName>
    </submittedName>
</protein>
<feature type="domain" description="ABC transmembrane type-1" evidence="8">
    <location>
        <begin position="113"/>
        <end position="306"/>
    </location>
</feature>
<evidence type="ECO:0000313" key="9">
    <source>
        <dbReference type="EMBL" id="PSC05059.1"/>
    </source>
</evidence>
<dbReference type="PANTHER" id="PTHR30151:SF20">
    <property type="entry name" value="ABC TRANSPORTER PERMEASE PROTEIN HI_0355-RELATED"/>
    <property type="match status" value="1"/>
</dbReference>
<dbReference type="OrthoDB" id="4926350at2"/>
<proteinExistence type="inferred from homology"/>
<evidence type="ECO:0000256" key="7">
    <source>
        <dbReference type="RuleBase" id="RU363032"/>
    </source>
</evidence>
<feature type="transmembrane region" description="Helical" evidence="7">
    <location>
        <begin position="20"/>
        <end position="45"/>
    </location>
</feature>
<reference evidence="10" key="1">
    <citation type="submission" date="2018-03" db="EMBL/GenBank/DDBJ databases">
        <authorList>
            <person name="Sun L."/>
            <person name="Liu H."/>
            <person name="Chen W."/>
            <person name="Huang K."/>
            <person name="Liu W."/>
            <person name="Gao X."/>
        </authorList>
    </citation>
    <scope>NUCLEOTIDE SEQUENCE [LARGE SCALE GENOMIC DNA]</scope>
    <source>
        <strain evidence="10">SH9</strain>
    </source>
</reference>
<evidence type="ECO:0000313" key="10">
    <source>
        <dbReference type="Proteomes" id="UP000239772"/>
    </source>
</evidence>
<keyword evidence="4 7" id="KW-0812">Transmembrane</keyword>
<keyword evidence="2 7" id="KW-0813">Transport</keyword>
<dbReference type="EMBL" id="PVZS01000010">
    <property type="protein sequence ID" value="PSC05059.1"/>
    <property type="molecule type" value="Genomic_DNA"/>
</dbReference>
<feature type="transmembrane region" description="Helical" evidence="7">
    <location>
        <begin position="183"/>
        <end position="202"/>
    </location>
</feature>
<keyword evidence="6 7" id="KW-0472">Membrane</keyword>
<keyword evidence="10" id="KW-1185">Reference proteome</keyword>
<keyword evidence="3" id="KW-1003">Cell membrane</keyword>
<evidence type="ECO:0000256" key="6">
    <source>
        <dbReference type="ARBA" id="ARBA00023136"/>
    </source>
</evidence>
<dbReference type="GO" id="GO:0005886">
    <property type="term" value="C:plasma membrane"/>
    <property type="evidence" value="ECO:0007669"/>
    <property type="project" value="UniProtKB-SubCell"/>
</dbReference>
<dbReference type="Proteomes" id="UP000239772">
    <property type="component" value="Unassembled WGS sequence"/>
</dbReference>
<evidence type="ECO:0000256" key="3">
    <source>
        <dbReference type="ARBA" id="ARBA00022475"/>
    </source>
</evidence>
<comment type="caution">
    <text evidence="9">The sequence shown here is derived from an EMBL/GenBank/DDBJ whole genome shotgun (WGS) entry which is preliminary data.</text>
</comment>
<evidence type="ECO:0000256" key="4">
    <source>
        <dbReference type="ARBA" id="ARBA00022692"/>
    </source>
</evidence>
<feature type="transmembrane region" description="Helical" evidence="7">
    <location>
        <begin position="151"/>
        <end position="171"/>
    </location>
</feature>
<organism evidence="9 10">
    <name type="scientific">Alsobacter soli</name>
    <dbReference type="NCBI Taxonomy" id="2109933"/>
    <lineage>
        <taxon>Bacteria</taxon>
        <taxon>Pseudomonadati</taxon>
        <taxon>Pseudomonadota</taxon>
        <taxon>Alphaproteobacteria</taxon>
        <taxon>Hyphomicrobiales</taxon>
        <taxon>Alsobacteraceae</taxon>
        <taxon>Alsobacter</taxon>
    </lineage>
</organism>